<evidence type="ECO:0000313" key="4">
    <source>
        <dbReference type="EMBL" id="KAF2673611.1"/>
    </source>
</evidence>
<evidence type="ECO:0000256" key="1">
    <source>
        <dbReference type="ARBA" id="ARBA00001255"/>
    </source>
</evidence>
<feature type="non-terminal residue" evidence="4">
    <location>
        <position position="1"/>
    </location>
</feature>
<dbReference type="InterPro" id="IPR013785">
    <property type="entry name" value="Aldolase_TIM"/>
</dbReference>
<dbReference type="GO" id="GO:0004557">
    <property type="term" value="F:alpha-galactosidase activity"/>
    <property type="evidence" value="ECO:0007669"/>
    <property type="project" value="UniProtKB-EC"/>
</dbReference>
<name>A0A6A6UQA3_9PEZI</name>
<dbReference type="PANTHER" id="PTHR35273:SF2">
    <property type="entry name" value="ALPHA-GALACTOSIDASE"/>
    <property type="match status" value="1"/>
</dbReference>
<dbReference type="InterPro" id="IPR004352">
    <property type="entry name" value="GH114_TIM-barrel"/>
</dbReference>
<dbReference type="PANTHER" id="PTHR35273">
    <property type="entry name" value="ALPHA-1,4 POLYGALACTOSAMINIDASE, PUTATIVE (AFU_ORTHOLOGUE AFUA_3G07890)-RELATED"/>
    <property type="match status" value="1"/>
</dbReference>
<feature type="domain" description="Glycoside-hydrolase family GH114 TIM-barrel" evidence="3">
    <location>
        <begin position="1"/>
        <end position="162"/>
    </location>
</feature>
<dbReference type="Proteomes" id="UP000799302">
    <property type="component" value="Unassembled WGS sequence"/>
</dbReference>
<dbReference type="OrthoDB" id="2108802at2759"/>
<feature type="non-terminal residue" evidence="4">
    <location>
        <position position="162"/>
    </location>
</feature>
<dbReference type="Gene3D" id="3.20.20.70">
    <property type="entry name" value="Aldolase class I"/>
    <property type="match status" value="1"/>
</dbReference>
<dbReference type="SUPFAM" id="SSF51445">
    <property type="entry name" value="(Trans)glycosidases"/>
    <property type="match status" value="1"/>
</dbReference>
<dbReference type="EC" id="3.2.1.22" evidence="2"/>
<evidence type="ECO:0000313" key="5">
    <source>
        <dbReference type="Proteomes" id="UP000799302"/>
    </source>
</evidence>
<accession>A0A6A6UQA3</accession>
<organism evidence="4 5">
    <name type="scientific">Microthyrium microscopicum</name>
    <dbReference type="NCBI Taxonomy" id="703497"/>
    <lineage>
        <taxon>Eukaryota</taxon>
        <taxon>Fungi</taxon>
        <taxon>Dikarya</taxon>
        <taxon>Ascomycota</taxon>
        <taxon>Pezizomycotina</taxon>
        <taxon>Dothideomycetes</taxon>
        <taxon>Dothideomycetes incertae sedis</taxon>
        <taxon>Microthyriales</taxon>
        <taxon>Microthyriaceae</taxon>
        <taxon>Microthyrium</taxon>
    </lineage>
</organism>
<protein>
    <recommendedName>
        <fullName evidence="2">alpha-galactosidase</fullName>
        <ecNumber evidence="2">3.2.1.22</ecNumber>
    </recommendedName>
</protein>
<comment type="catalytic activity">
    <reaction evidence="1">
        <text>Hydrolysis of terminal, non-reducing alpha-D-galactose residues in alpha-D-galactosides, including galactose oligosaccharides, galactomannans and galactolipids.</text>
        <dbReference type="EC" id="3.2.1.22"/>
    </reaction>
</comment>
<keyword evidence="5" id="KW-1185">Reference proteome</keyword>
<dbReference type="EMBL" id="MU004231">
    <property type="protein sequence ID" value="KAF2673611.1"/>
    <property type="molecule type" value="Genomic_DNA"/>
</dbReference>
<gene>
    <name evidence="4" type="ORF">BT63DRAFT_350680</name>
</gene>
<proteinExistence type="predicted"/>
<keyword evidence="4" id="KW-0378">Hydrolase</keyword>
<dbReference type="Pfam" id="PF03537">
    <property type="entry name" value="Glyco_hydro_114"/>
    <property type="match status" value="1"/>
</dbReference>
<dbReference type="InterPro" id="IPR017853">
    <property type="entry name" value="GH"/>
</dbReference>
<evidence type="ECO:0000256" key="2">
    <source>
        <dbReference type="ARBA" id="ARBA00012755"/>
    </source>
</evidence>
<dbReference type="AlphaFoldDB" id="A0A6A6UQA3"/>
<reference evidence="4" key="1">
    <citation type="journal article" date="2020" name="Stud. Mycol.">
        <title>101 Dothideomycetes genomes: a test case for predicting lifestyles and emergence of pathogens.</title>
        <authorList>
            <person name="Haridas S."/>
            <person name="Albert R."/>
            <person name="Binder M."/>
            <person name="Bloem J."/>
            <person name="Labutti K."/>
            <person name="Salamov A."/>
            <person name="Andreopoulos B."/>
            <person name="Baker S."/>
            <person name="Barry K."/>
            <person name="Bills G."/>
            <person name="Bluhm B."/>
            <person name="Cannon C."/>
            <person name="Castanera R."/>
            <person name="Culley D."/>
            <person name="Daum C."/>
            <person name="Ezra D."/>
            <person name="Gonzalez J."/>
            <person name="Henrissat B."/>
            <person name="Kuo A."/>
            <person name="Liang C."/>
            <person name="Lipzen A."/>
            <person name="Lutzoni F."/>
            <person name="Magnuson J."/>
            <person name="Mondo S."/>
            <person name="Nolan M."/>
            <person name="Ohm R."/>
            <person name="Pangilinan J."/>
            <person name="Park H.-J."/>
            <person name="Ramirez L."/>
            <person name="Alfaro M."/>
            <person name="Sun H."/>
            <person name="Tritt A."/>
            <person name="Yoshinaga Y."/>
            <person name="Zwiers L.-H."/>
            <person name="Turgeon B."/>
            <person name="Goodwin S."/>
            <person name="Spatafora J."/>
            <person name="Crous P."/>
            <person name="Grigoriev I."/>
        </authorList>
    </citation>
    <scope>NUCLEOTIDE SEQUENCE</scope>
    <source>
        <strain evidence="4">CBS 115976</strain>
    </source>
</reference>
<evidence type="ECO:0000259" key="3">
    <source>
        <dbReference type="Pfam" id="PF03537"/>
    </source>
</evidence>
<sequence length="162" mass="18012">ICYFSAGSSESWRDDFKRFSKSDMGGPIAKDDKGSSYWQGEKWLNIKNPNPNSATLPVVWQIMRDRIKIAADKGCNAIDPDNTDGYDNKNGIGLTEQDSINYVKFMAAEARKYNMSIGLKNSVQILPKVQSVIQFAVNEECAANGECGGYKQFLGSKPVFHI</sequence>